<dbReference type="AlphaFoldDB" id="A0A1F6WH15"/>
<feature type="transmembrane region" description="Helical" evidence="1">
    <location>
        <begin position="103"/>
        <end position="130"/>
    </location>
</feature>
<feature type="transmembrane region" description="Helical" evidence="1">
    <location>
        <begin position="65"/>
        <end position="83"/>
    </location>
</feature>
<reference evidence="2 3" key="1">
    <citation type="journal article" date="2016" name="Nat. Commun.">
        <title>Thousands of microbial genomes shed light on interconnected biogeochemical processes in an aquifer system.</title>
        <authorList>
            <person name="Anantharaman K."/>
            <person name="Brown C.T."/>
            <person name="Hug L.A."/>
            <person name="Sharon I."/>
            <person name="Castelle C.J."/>
            <person name="Probst A.J."/>
            <person name="Thomas B.C."/>
            <person name="Singh A."/>
            <person name="Wilkins M.J."/>
            <person name="Karaoz U."/>
            <person name="Brodie E.L."/>
            <person name="Williams K.H."/>
            <person name="Hubbard S.S."/>
            <person name="Banfield J.F."/>
        </authorList>
    </citation>
    <scope>NUCLEOTIDE SEQUENCE [LARGE SCALE GENOMIC DNA]</scope>
</reference>
<evidence type="ECO:0000313" key="3">
    <source>
        <dbReference type="Proteomes" id="UP000179880"/>
    </source>
</evidence>
<dbReference type="Proteomes" id="UP000179880">
    <property type="component" value="Unassembled WGS sequence"/>
</dbReference>
<evidence type="ECO:0000313" key="2">
    <source>
        <dbReference type="EMBL" id="OGI81200.1"/>
    </source>
</evidence>
<dbReference type="EMBL" id="MFUH01000036">
    <property type="protein sequence ID" value="OGI81200.1"/>
    <property type="molecule type" value="Genomic_DNA"/>
</dbReference>
<organism evidence="2 3">
    <name type="scientific">Candidatus Nomurabacteria bacterium RIFCSPHIGHO2_02_FULL_42_24</name>
    <dbReference type="NCBI Taxonomy" id="1801757"/>
    <lineage>
        <taxon>Bacteria</taxon>
        <taxon>Candidatus Nomuraibacteriota</taxon>
    </lineage>
</organism>
<gene>
    <name evidence="2" type="ORF">A3B93_01815</name>
</gene>
<keyword evidence="1" id="KW-0812">Transmembrane</keyword>
<protein>
    <submittedName>
        <fullName evidence="2">Uncharacterized protein</fullName>
    </submittedName>
</protein>
<sequence length="138" mass="14866">MKEKEGGVVTGFPGEVIEEIGIMENPEKVKEIKKFLLETKTLAGEIKDMELTPENIQKISGKIKILGSTLIVLGMGWAGTAVYKINALFENSQWISNFPSEKMAFLALGALFVSALSGVILAITGAIKFLPEPPATAK</sequence>
<keyword evidence="1" id="KW-0472">Membrane</keyword>
<proteinExistence type="predicted"/>
<accession>A0A1F6WH15</accession>
<name>A0A1F6WH15_9BACT</name>
<keyword evidence="1" id="KW-1133">Transmembrane helix</keyword>
<evidence type="ECO:0000256" key="1">
    <source>
        <dbReference type="SAM" id="Phobius"/>
    </source>
</evidence>
<comment type="caution">
    <text evidence="2">The sequence shown here is derived from an EMBL/GenBank/DDBJ whole genome shotgun (WGS) entry which is preliminary data.</text>
</comment>